<dbReference type="SUPFAM" id="SSF53822">
    <property type="entry name" value="Periplasmic binding protein-like I"/>
    <property type="match status" value="1"/>
</dbReference>
<dbReference type="Gene3D" id="3.40.50.2300">
    <property type="match status" value="2"/>
</dbReference>
<organism evidence="11 12">
    <name type="scientific">Acanthaster planci</name>
    <name type="common">Crown-of-thorns starfish</name>
    <dbReference type="NCBI Taxonomy" id="133434"/>
    <lineage>
        <taxon>Eukaryota</taxon>
        <taxon>Metazoa</taxon>
        <taxon>Echinodermata</taxon>
        <taxon>Eleutherozoa</taxon>
        <taxon>Asterozoa</taxon>
        <taxon>Asteroidea</taxon>
        <taxon>Valvatacea</taxon>
        <taxon>Valvatida</taxon>
        <taxon>Acanthasteridae</taxon>
        <taxon>Acanthaster</taxon>
    </lineage>
</organism>
<dbReference type="InterPro" id="IPR050726">
    <property type="entry name" value="mGluR"/>
</dbReference>
<keyword evidence="8" id="KW-0325">Glycoprotein</keyword>
<evidence type="ECO:0000256" key="5">
    <source>
        <dbReference type="ARBA" id="ARBA00023040"/>
    </source>
</evidence>
<keyword evidence="4" id="KW-1133">Transmembrane helix</keyword>
<dbReference type="GO" id="GO:0004930">
    <property type="term" value="F:G protein-coupled receptor activity"/>
    <property type="evidence" value="ECO:0007669"/>
    <property type="project" value="UniProtKB-KW"/>
</dbReference>
<keyword evidence="2" id="KW-1003">Cell membrane</keyword>
<keyword evidence="9" id="KW-0807">Transducer</keyword>
<evidence type="ECO:0000256" key="3">
    <source>
        <dbReference type="ARBA" id="ARBA00022692"/>
    </source>
</evidence>
<dbReference type="GeneID" id="110989299"/>
<dbReference type="GO" id="GO:0005886">
    <property type="term" value="C:plasma membrane"/>
    <property type="evidence" value="ECO:0007669"/>
    <property type="project" value="UniProtKB-SubCell"/>
</dbReference>
<dbReference type="InterPro" id="IPR038550">
    <property type="entry name" value="GPCR_3_9-Cys_sf"/>
</dbReference>
<proteinExistence type="predicted"/>
<evidence type="ECO:0000256" key="1">
    <source>
        <dbReference type="ARBA" id="ARBA00004651"/>
    </source>
</evidence>
<keyword evidence="5" id="KW-0297">G-protein coupled receptor</keyword>
<gene>
    <name evidence="12" type="primary">LOC110989299</name>
</gene>
<evidence type="ECO:0000256" key="2">
    <source>
        <dbReference type="ARBA" id="ARBA00022475"/>
    </source>
</evidence>
<dbReference type="KEGG" id="aplc:110989299"/>
<evidence type="ECO:0000256" key="4">
    <source>
        <dbReference type="ARBA" id="ARBA00022989"/>
    </source>
</evidence>
<keyword evidence="6" id="KW-0472">Membrane</keyword>
<dbReference type="Proteomes" id="UP000694845">
    <property type="component" value="Unplaced"/>
</dbReference>
<keyword evidence="11" id="KW-1185">Reference proteome</keyword>
<dbReference type="InterPro" id="IPR001828">
    <property type="entry name" value="ANF_lig-bd_rcpt"/>
</dbReference>
<feature type="domain" description="Receptor ligand binding region" evidence="10">
    <location>
        <begin position="120"/>
        <end position="502"/>
    </location>
</feature>
<evidence type="ECO:0000256" key="7">
    <source>
        <dbReference type="ARBA" id="ARBA00023170"/>
    </source>
</evidence>
<name>A0A8B7ZWZ0_ACAPL</name>
<dbReference type="InterPro" id="IPR028082">
    <property type="entry name" value="Peripla_BP_I"/>
</dbReference>
<evidence type="ECO:0000256" key="9">
    <source>
        <dbReference type="ARBA" id="ARBA00023224"/>
    </source>
</evidence>
<dbReference type="PANTHER" id="PTHR24060">
    <property type="entry name" value="METABOTROPIC GLUTAMATE RECEPTOR"/>
    <property type="match status" value="1"/>
</dbReference>
<evidence type="ECO:0000313" key="12">
    <source>
        <dbReference type="RefSeq" id="XP_022109280.1"/>
    </source>
</evidence>
<dbReference type="Pfam" id="PF01094">
    <property type="entry name" value="ANF_receptor"/>
    <property type="match status" value="1"/>
</dbReference>
<comment type="subcellular location">
    <subcellularLocation>
        <location evidence="1">Cell membrane</location>
        <topology evidence="1">Multi-pass membrane protein</topology>
    </subcellularLocation>
</comment>
<keyword evidence="3" id="KW-0812">Transmembrane</keyword>
<dbReference type="PRINTS" id="PR00248">
    <property type="entry name" value="GPCRMGR"/>
</dbReference>
<dbReference type="OMA" id="KECRPGQ"/>
<reference evidence="12" key="1">
    <citation type="submission" date="2025-08" db="UniProtKB">
        <authorList>
            <consortium name="RefSeq"/>
        </authorList>
    </citation>
    <scope>IDENTIFICATION</scope>
</reference>
<accession>A0A8B7ZWZ0</accession>
<protein>
    <submittedName>
        <fullName evidence="12">Metabotropic glutamate receptor 8-like</fullName>
    </submittedName>
</protein>
<dbReference type="RefSeq" id="XP_022109280.1">
    <property type="nucleotide sequence ID" value="XM_022253588.1"/>
</dbReference>
<dbReference type="OrthoDB" id="5984008at2759"/>
<dbReference type="AlphaFoldDB" id="A0A8B7ZWZ0"/>
<dbReference type="InterPro" id="IPR000337">
    <property type="entry name" value="GPCR_3"/>
</dbReference>
<sequence>MDFTIRIGAEYTAISPDKHIVSCPATRKEVCVRVDWLWLYPVATLGAATYVDMFWGRGCGILGTVLTITLVVGSIPPDVYYSYAQPGDFFIAGLFPFHIYNPGSAPCDSALSAWAVELSQTMVYALEGINRRSDLLPNVTLGFEIRDDCYSESMTLFTTLSLLASNGRLIDLDALGQFRPSNRHENSTFLGAIGPVSSSNSIMAGMTGSLFRVPIISYLATSDELSNKNRFPYFLRSTPPDMLNAQAIIDILQWFGWDYVALIYSLDSYGIRGAQEVQKLTEKNGICLAFSSPISNNPSEEEIEEVVQKLRTYRYATVVVVFAASGAPYAILDEFHNQLPDSNLTFIGSAAFESVYRLKKISLSENTVGGIFVPLLYRDIDGFEQYFRSIGAEPDVHVSKWFHEFQTAWLAERNCTQFSECPPLTNNDEIFVMNAVNIFAHALHEVLTSVCQENLTCTSEIVSVGERFLPYLLQVDFVGADGPFRFENNGEPTGRYTLKNVQMTDEGKIHTVQVGIWDSLKSEERLTVEEDDVIWAGKKQMPPRSTCRQQCRPGYIEVPLEQKCCWGCRQCPVNAITKNVLLRLQS</sequence>
<dbReference type="Gene3D" id="2.10.50.30">
    <property type="entry name" value="GPCR, family 3, nine cysteines domain"/>
    <property type="match status" value="1"/>
</dbReference>
<evidence type="ECO:0000256" key="8">
    <source>
        <dbReference type="ARBA" id="ARBA00023180"/>
    </source>
</evidence>
<keyword evidence="7" id="KW-0675">Receptor</keyword>
<evidence type="ECO:0000313" key="11">
    <source>
        <dbReference type="Proteomes" id="UP000694845"/>
    </source>
</evidence>
<evidence type="ECO:0000259" key="10">
    <source>
        <dbReference type="Pfam" id="PF01094"/>
    </source>
</evidence>
<evidence type="ECO:0000256" key="6">
    <source>
        <dbReference type="ARBA" id="ARBA00023136"/>
    </source>
</evidence>